<dbReference type="InterPro" id="IPR017853">
    <property type="entry name" value="GH"/>
</dbReference>
<keyword evidence="3 6" id="KW-0326">Glycosidase</keyword>
<dbReference type="Gene3D" id="2.60.120.260">
    <property type="entry name" value="Galactose-binding domain-like"/>
    <property type="match status" value="1"/>
</dbReference>
<dbReference type="SUPFAM" id="SSF49785">
    <property type="entry name" value="Galactose-binding domain-like"/>
    <property type="match status" value="1"/>
</dbReference>
<reference evidence="6" key="2">
    <citation type="submission" date="2020-01" db="EMBL/GenBank/DDBJ databases">
        <authorList>
            <person name="Hornung B."/>
        </authorList>
    </citation>
    <scope>NUCLEOTIDE SEQUENCE</scope>
    <source>
        <strain evidence="6">PacBioINE</strain>
    </source>
</reference>
<evidence type="ECO:0000313" key="8">
    <source>
        <dbReference type="Proteomes" id="UP001071230"/>
    </source>
</evidence>
<gene>
    <name evidence="7" type="ORF">DEACI_0217</name>
    <name evidence="6" type="ORF">DEACI_3738</name>
</gene>
<name>A0A8S0Y4G2_9FIRM</name>
<dbReference type="EMBL" id="CDGJ01000003">
    <property type="protein sequence ID" value="CEJ05797.1"/>
    <property type="molecule type" value="Genomic_DNA"/>
</dbReference>
<dbReference type="InterPro" id="IPR036156">
    <property type="entry name" value="Beta-gal/glucu_dom_sf"/>
</dbReference>
<protein>
    <submittedName>
        <fullName evidence="7">Beta-galactosidase/beta-glucuronidase</fullName>
    </submittedName>
    <submittedName>
        <fullName evidence="6">Glycoside hydrolase superfamily</fullName>
        <ecNumber evidence="6">3.2.1.-</ecNumber>
    </submittedName>
</protein>
<dbReference type="PANTHER" id="PTHR42732">
    <property type="entry name" value="BETA-GALACTOSIDASE"/>
    <property type="match status" value="1"/>
</dbReference>
<dbReference type="EMBL" id="LR746496">
    <property type="protein sequence ID" value="CAA7602915.1"/>
    <property type="molecule type" value="Genomic_DNA"/>
</dbReference>
<dbReference type="RefSeq" id="WP_240986213.1">
    <property type="nucleotide sequence ID" value="NZ_CDGJ01000003.1"/>
</dbReference>
<accession>A0A8S0Y4G2</accession>
<keyword evidence="2 6" id="KW-0378">Hydrolase</keyword>
<dbReference type="InterPro" id="IPR013783">
    <property type="entry name" value="Ig-like_fold"/>
</dbReference>
<evidence type="ECO:0000256" key="1">
    <source>
        <dbReference type="ARBA" id="ARBA00007401"/>
    </source>
</evidence>
<feature type="transmembrane region" description="Helical" evidence="4">
    <location>
        <begin position="509"/>
        <end position="531"/>
    </location>
</feature>
<keyword evidence="4" id="KW-0472">Membrane</keyword>
<dbReference type="InterPro" id="IPR006102">
    <property type="entry name" value="Ig-like_GH2"/>
</dbReference>
<evidence type="ECO:0000313" key="6">
    <source>
        <dbReference type="EMBL" id="CAA7602915.1"/>
    </source>
</evidence>
<dbReference type="KEGG" id="aacx:DEACI_3738"/>
<feature type="transmembrane region" description="Helical" evidence="4">
    <location>
        <begin position="688"/>
        <end position="709"/>
    </location>
</feature>
<dbReference type="EC" id="3.2.1.-" evidence="6"/>
<feature type="transmembrane region" description="Helical" evidence="4">
    <location>
        <begin position="661"/>
        <end position="676"/>
    </location>
</feature>
<dbReference type="GO" id="GO:0004553">
    <property type="term" value="F:hydrolase activity, hydrolyzing O-glycosyl compounds"/>
    <property type="evidence" value="ECO:0007669"/>
    <property type="project" value="InterPro"/>
</dbReference>
<dbReference type="Proteomes" id="UP001071230">
    <property type="component" value="Unassembled WGS sequence"/>
</dbReference>
<comment type="similarity">
    <text evidence="1">Belongs to the glycosyl hydrolase 2 family.</text>
</comment>
<keyword evidence="8" id="KW-1185">Reference proteome</keyword>
<dbReference type="Gene3D" id="3.20.20.80">
    <property type="entry name" value="Glycosidases"/>
    <property type="match status" value="1"/>
</dbReference>
<dbReference type="InterPro" id="IPR051913">
    <property type="entry name" value="GH2_Domain-Containing"/>
</dbReference>
<dbReference type="InterPro" id="IPR008979">
    <property type="entry name" value="Galactose-bd-like_sf"/>
</dbReference>
<dbReference type="SUPFAM" id="SSF49303">
    <property type="entry name" value="beta-Galactosidase/glucuronidase domain"/>
    <property type="match status" value="1"/>
</dbReference>
<dbReference type="Pfam" id="PF00703">
    <property type="entry name" value="Glyco_hydro_2"/>
    <property type="match status" value="1"/>
</dbReference>
<evidence type="ECO:0000256" key="3">
    <source>
        <dbReference type="ARBA" id="ARBA00023295"/>
    </source>
</evidence>
<feature type="domain" description="Glycoside hydrolase family 2 immunoglobulin-like beta-sandwich" evidence="5">
    <location>
        <begin position="203"/>
        <end position="296"/>
    </location>
</feature>
<evidence type="ECO:0000256" key="4">
    <source>
        <dbReference type="SAM" id="Phobius"/>
    </source>
</evidence>
<feature type="transmembrane region" description="Helical" evidence="4">
    <location>
        <begin position="596"/>
        <end position="618"/>
    </location>
</feature>
<evidence type="ECO:0000313" key="7">
    <source>
        <dbReference type="EMBL" id="CEJ05797.1"/>
    </source>
</evidence>
<proteinExistence type="inferred from homology"/>
<reference evidence="7" key="1">
    <citation type="submission" date="2014-11" db="EMBL/GenBank/DDBJ databases">
        <authorList>
            <person name="Hornung B.V."/>
        </authorList>
    </citation>
    <scope>NUCLEOTIDE SEQUENCE</scope>
    <source>
        <strain evidence="7">INE</strain>
    </source>
</reference>
<keyword evidence="4" id="KW-1133">Transmembrane helix</keyword>
<dbReference type="GO" id="GO:0005975">
    <property type="term" value="P:carbohydrate metabolic process"/>
    <property type="evidence" value="ECO:0007669"/>
    <property type="project" value="InterPro"/>
</dbReference>
<evidence type="ECO:0000256" key="2">
    <source>
        <dbReference type="ARBA" id="ARBA00022801"/>
    </source>
</evidence>
<dbReference type="SUPFAM" id="SSF51445">
    <property type="entry name" value="(Trans)glycosidases"/>
    <property type="match status" value="1"/>
</dbReference>
<evidence type="ECO:0000259" key="5">
    <source>
        <dbReference type="Pfam" id="PF00703"/>
    </source>
</evidence>
<sequence length="724" mass="79246">MFNRRAAIILVLLVLSLSVLFVSWQSSLGQGLPAGRDMVSSQRWRISLEGGWEKFASLGAAWTTETGVRPAKSEFAFLNREAPFYLPSETEFAVAVRKFRIPNEWSARTMQLVLGGVNGRVRVYLNGIDSAHQVGEFEGLGGTTRVAIPAGAFRYGMDNVLILQLSAGVGQRSVLFGSGWPTAGTITGELALEAVTETSLGKPRVTAAWQGSNAQVTVQAEIRHHGLMEEGPWTVSAVLSDGSAGVARASQVVRPGPGERESVTFHLAVSGARPWSPKSPFLYQLHLTVANPAGDQDDLAFPLGLRSLGLAGGKFLLNGQPLAIHGVALDPAEEREIRRTGRIAAFLREERRQGVNLLYFVGPVPDPLWLQAADQAGMGVWAEWPVALTPAARLPNPGIFSKLAEDYHPSLWAWTVGKALDPAAPLAGYFSLAKQAAAPNLAFVVRANPRPLWGVPVDQSPVIEGGNLQGPWGKVVPLAAVAGKEASRLPGAQGQGSNGDKAWPGRRFAFGWGLLILYVTLMDLRSATWLYKEIDEKKPKRRLRRAWFWQGLSVLVRAATLSAILTTGIFRLPSGLGFWLPHLWPGARVLQRQNPWLIWLALGLLIVLLRLLQTGLAAPRLPGSPHPYGVALWLEQRYRWLLIPGAFWVGIAWGWPWWTSLAAYAALSFLFLPWRRRDVHRIGGKYRVFLPIPLLLTLLLVILLCLRWQDVGFLWHLGGISSGS</sequence>
<dbReference type="Gene3D" id="2.60.40.10">
    <property type="entry name" value="Immunoglobulins"/>
    <property type="match status" value="1"/>
</dbReference>
<dbReference type="Proteomes" id="UP000836597">
    <property type="component" value="Chromosome"/>
</dbReference>
<keyword evidence="4" id="KW-0812">Transmembrane</keyword>
<organism evidence="6">
    <name type="scientific">Acididesulfobacillus acetoxydans</name>
    <dbReference type="NCBI Taxonomy" id="1561005"/>
    <lineage>
        <taxon>Bacteria</taxon>
        <taxon>Bacillati</taxon>
        <taxon>Bacillota</taxon>
        <taxon>Clostridia</taxon>
        <taxon>Eubacteriales</taxon>
        <taxon>Peptococcaceae</taxon>
        <taxon>Acididesulfobacillus</taxon>
    </lineage>
</organism>
<dbReference type="AlphaFoldDB" id="A0A8S0Y4G2"/>